<dbReference type="AlphaFoldDB" id="A0A1Y2LYT3"/>
<keyword evidence="3" id="KW-1185">Reference proteome</keyword>
<sequence>MESRKPAELRSCTHRVSVGQMEMSGRLYRMCGEEDELLREYSPPNDGGELPDVSNSKARGELLPPGRTYNPYASLCNSCSAYIMSVAHHQQKAAGAYLSRGFGTRAVPQAGSRRLYALEAALLHFAHALPPRSQERQSPMP</sequence>
<evidence type="ECO:0000313" key="3">
    <source>
        <dbReference type="Proteomes" id="UP000193240"/>
    </source>
</evidence>
<proteinExistence type="predicted"/>
<accession>A0A1Y2LYT3</accession>
<gene>
    <name evidence="2" type="ORF">B5807_05773</name>
</gene>
<evidence type="ECO:0000256" key="1">
    <source>
        <dbReference type="SAM" id="MobiDB-lite"/>
    </source>
</evidence>
<organism evidence="2 3">
    <name type="scientific">Epicoccum nigrum</name>
    <name type="common">Soil fungus</name>
    <name type="synonym">Epicoccum purpurascens</name>
    <dbReference type="NCBI Taxonomy" id="105696"/>
    <lineage>
        <taxon>Eukaryota</taxon>
        <taxon>Fungi</taxon>
        <taxon>Dikarya</taxon>
        <taxon>Ascomycota</taxon>
        <taxon>Pezizomycotina</taxon>
        <taxon>Dothideomycetes</taxon>
        <taxon>Pleosporomycetidae</taxon>
        <taxon>Pleosporales</taxon>
        <taxon>Pleosporineae</taxon>
        <taxon>Didymellaceae</taxon>
        <taxon>Epicoccum</taxon>
    </lineage>
</organism>
<protein>
    <submittedName>
        <fullName evidence="2">Uncharacterized protein</fullName>
    </submittedName>
</protein>
<dbReference type="InParanoid" id="A0A1Y2LYT3"/>
<reference evidence="2 3" key="1">
    <citation type="journal article" date="2017" name="Genome Announc.">
        <title>Genome sequence of the saprophytic ascomycete Epicoccum nigrum ICMP 19927 strain isolated from New Zealand.</title>
        <authorList>
            <person name="Fokin M."/>
            <person name="Fleetwood D."/>
            <person name="Weir B.S."/>
            <person name="Villas-Boas S.G."/>
        </authorList>
    </citation>
    <scope>NUCLEOTIDE SEQUENCE [LARGE SCALE GENOMIC DNA]</scope>
    <source>
        <strain evidence="2 3">ICMP 19927</strain>
    </source>
</reference>
<evidence type="ECO:0000313" key="2">
    <source>
        <dbReference type="EMBL" id="OSS49045.1"/>
    </source>
</evidence>
<dbReference type="Proteomes" id="UP000193240">
    <property type="component" value="Unassembled WGS sequence"/>
</dbReference>
<feature type="region of interest" description="Disordered" evidence="1">
    <location>
        <begin position="38"/>
        <end position="66"/>
    </location>
</feature>
<name>A0A1Y2LYT3_EPING</name>
<dbReference type="EMBL" id="KZ107844">
    <property type="protein sequence ID" value="OSS49045.1"/>
    <property type="molecule type" value="Genomic_DNA"/>
</dbReference>